<proteinExistence type="predicted"/>
<keyword evidence="3" id="KW-1185">Reference proteome</keyword>
<evidence type="ECO:0000313" key="2">
    <source>
        <dbReference type="EMBL" id="CAA7399943.1"/>
    </source>
</evidence>
<reference evidence="2" key="1">
    <citation type="submission" date="2020-02" db="EMBL/GenBank/DDBJ databases">
        <authorList>
            <person name="Scholz U."/>
            <person name="Mascher M."/>
            <person name="Fiebig A."/>
        </authorList>
    </citation>
    <scope>NUCLEOTIDE SEQUENCE</scope>
</reference>
<name>A0A7I8KQ44_SPIIN</name>
<protein>
    <submittedName>
        <fullName evidence="2">Uncharacterized protein</fullName>
    </submittedName>
</protein>
<sequence>MGCGGSKQEVATGATLSVRRRLRKKPDSAAVTGGAAHPSPPLSPAADVKDITVNTDGEAAVDLVGSSPDRYFSWRKDDESVDAITGAQYFSPRCEPHGEETGDKEAPLPAMEGAAGDAADGPKSPAGVPISSASAANGSSPVGESGELNSNAKVKEPLLIEETKVEQVIIVKKRNINTSEIVADVSDH</sequence>
<feature type="compositionally biased region" description="Polar residues" evidence="1">
    <location>
        <begin position="131"/>
        <end position="152"/>
    </location>
</feature>
<dbReference type="AlphaFoldDB" id="A0A7I8KQ44"/>
<evidence type="ECO:0000256" key="1">
    <source>
        <dbReference type="SAM" id="MobiDB-lite"/>
    </source>
</evidence>
<organism evidence="2 3">
    <name type="scientific">Spirodela intermedia</name>
    <name type="common">Intermediate duckweed</name>
    <dbReference type="NCBI Taxonomy" id="51605"/>
    <lineage>
        <taxon>Eukaryota</taxon>
        <taxon>Viridiplantae</taxon>
        <taxon>Streptophyta</taxon>
        <taxon>Embryophyta</taxon>
        <taxon>Tracheophyta</taxon>
        <taxon>Spermatophyta</taxon>
        <taxon>Magnoliopsida</taxon>
        <taxon>Liliopsida</taxon>
        <taxon>Araceae</taxon>
        <taxon>Lemnoideae</taxon>
        <taxon>Spirodela</taxon>
    </lineage>
</organism>
<dbReference type="EMBL" id="LR746270">
    <property type="protein sequence ID" value="CAA7399943.1"/>
    <property type="molecule type" value="Genomic_DNA"/>
</dbReference>
<gene>
    <name evidence="2" type="ORF">SI8410_07010613</name>
</gene>
<evidence type="ECO:0000313" key="3">
    <source>
        <dbReference type="Proteomes" id="UP000663760"/>
    </source>
</evidence>
<dbReference type="Proteomes" id="UP000663760">
    <property type="component" value="Chromosome 7"/>
</dbReference>
<feature type="region of interest" description="Disordered" evidence="1">
    <location>
        <begin position="1"/>
        <end position="48"/>
    </location>
</feature>
<feature type="compositionally biased region" description="Basic and acidic residues" evidence="1">
    <location>
        <begin position="94"/>
        <end position="106"/>
    </location>
</feature>
<accession>A0A7I8KQ44</accession>
<feature type="region of interest" description="Disordered" evidence="1">
    <location>
        <begin position="88"/>
        <end position="156"/>
    </location>
</feature>